<protein>
    <recommendedName>
        <fullName evidence="4">Peptidase M12B domain-containing protein</fullName>
    </recommendedName>
</protein>
<dbReference type="Pfam" id="PF13688">
    <property type="entry name" value="Reprolysin_5"/>
    <property type="match status" value="1"/>
</dbReference>
<feature type="transmembrane region" description="Helical" evidence="2">
    <location>
        <begin position="564"/>
        <end position="581"/>
    </location>
</feature>
<sequence>MNTRLKRRANRAINAIGLTLSMSFVHVAMAETRSIDIDGQSYPLQVEVVDTFAQGTDGSQSATHYAGAFTDDINGWVRFSEFSDGSLTGLAVINGQLHEINAAAAGSSNGDVFNKLVAGSLSDGDEDATCGVDGSSFELPNDGGSHSALLVPAELSSSYSDLCGTLVDGVCIAANLEVVYDQSFINTFNSAGTANANVTSNANALLNMVEGYYANQFNMRFNVLTSRFITDSDNTQGGGQFVSNTTVSSALLEEVTSRKCDQFRGSGTCGQVLTQFYQSNGSTAAKFDHLQQERALLHYVTGRDFNGSTIGVAWIDSACSNFALGTGTSQLSFSGGSVNMARTAATIAHEIGHNLNASHDGDPSGNSPSCPTTGFVMNSQLGVTPTEFSSCSEEVVSAKIASQSSIKNCYLPPVNVAVVADAAPASITENTAFTQTYAVSASTGFGSPDSASVTGTVTNASINTASLAGAACTVAGNGLSFTCAHNNLAVSQQLAVDLTPQQNANLSVSAVVVNAFETSTANNTVATNFTVGAGTTDPDPDPQPEPEPEPEPTPAPTPAPKPPAFGAINLMAAFSLLLVLYRRRLA</sequence>
<dbReference type="InterPro" id="IPR024079">
    <property type="entry name" value="MetalloPept_cat_dom_sf"/>
</dbReference>
<dbReference type="EMBL" id="CACSII010000017">
    <property type="protein sequence ID" value="CAA0113087.1"/>
    <property type="molecule type" value="Genomic_DNA"/>
</dbReference>
<dbReference type="AlphaFoldDB" id="A0A5S9PVW8"/>
<keyword evidence="2" id="KW-1133">Transmembrane helix</keyword>
<gene>
    <name evidence="5" type="ORF">DPBNPPHM_01617</name>
</gene>
<evidence type="ECO:0000256" key="1">
    <source>
        <dbReference type="SAM" id="MobiDB-lite"/>
    </source>
</evidence>
<organism evidence="5 6">
    <name type="scientific">BD1-7 clade bacterium</name>
    <dbReference type="NCBI Taxonomy" id="2029982"/>
    <lineage>
        <taxon>Bacteria</taxon>
        <taxon>Pseudomonadati</taxon>
        <taxon>Pseudomonadota</taxon>
        <taxon>Gammaproteobacteria</taxon>
        <taxon>Cellvibrionales</taxon>
        <taxon>Spongiibacteraceae</taxon>
        <taxon>BD1-7 clade</taxon>
    </lineage>
</organism>
<feature type="chain" id="PRO_5030138064" description="Peptidase M12B domain-containing protein" evidence="3">
    <location>
        <begin position="31"/>
        <end position="586"/>
    </location>
</feature>
<feature type="compositionally biased region" description="Pro residues" evidence="1">
    <location>
        <begin position="551"/>
        <end position="563"/>
    </location>
</feature>
<dbReference type="GO" id="GO:0004222">
    <property type="term" value="F:metalloendopeptidase activity"/>
    <property type="evidence" value="ECO:0007669"/>
    <property type="project" value="InterPro"/>
</dbReference>
<dbReference type="Proteomes" id="UP000434580">
    <property type="component" value="Unassembled WGS sequence"/>
</dbReference>
<dbReference type="PANTHER" id="PTHR11905">
    <property type="entry name" value="ADAM A DISINTEGRIN AND METALLOPROTEASE DOMAIN"/>
    <property type="match status" value="1"/>
</dbReference>
<dbReference type="Gene3D" id="3.40.390.10">
    <property type="entry name" value="Collagenase (Catalytic Domain)"/>
    <property type="match status" value="1"/>
</dbReference>
<feature type="region of interest" description="Disordered" evidence="1">
    <location>
        <begin position="529"/>
        <end position="563"/>
    </location>
</feature>
<keyword evidence="2" id="KW-0812">Transmembrane</keyword>
<accession>A0A5S9PVW8</accession>
<evidence type="ECO:0000259" key="4">
    <source>
        <dbReference type="PROSITE" id="PS50215"/>
    </source>
</evidence>
<evidence type="ECO:0000313" key="6">
    <source>
        <dbReference type="Proteomes" id="UP000434580"/>
    </source>
</evidence>
<feature type="compositionally biased region" description="Acidic residues" evidence="1">
    <location>
        <begin position="538"/>
        <end position="550"/>
    </location>
</feature>
<evidence type="ECO:0000256" key="2">
    <source>
        <dbReference type="SAM" id="Phobius"/>
    </source>
</evidence>
<dbReference type="InterPro" id="IPR001590">
    <property type="entry name" value="Peptidase_M12B"/>
</dbReference>
<proteinExistence type="predicted"/>
<feature type="signal peptide" evidence="3">
    <location>
        <begin position="1"/>
        <end position="30"/>
    </location>
</feature>
<keyword evidence="3" id="KW-0732">Signal</keyword>
<reference evidence="5 6" key="1">
    <citation type="submission" date="2019-11" db="EMBL/GenBank/DDBJ databases">
        <authorList>
            <person name="Holert J."/>
        </authorList>
    </citation>
    <scope>NUCLEOTIDE SEQUENCE [LARGE SCALE GENOMIC DNA]</scope>
    <source>
        <strain evidence="5">BC5_2</strain>
    </source>
</reference>
<name>A0A5S9PVW8_9GAMM</name>
<feature type="domain" description="Peptidase M12B" evidence="4">
    <location>
        <begin position="172"/>
        <end position="392"/>
    </location>
</feature>
<evidence type="ECO:0000256" key="3">
    <source>
        <dbReference type="SAM" id="SignalP"/>
    </source>
</evidence>
<evidence type="ECO:0000313" key="5">
    <source>
        <dbReference type="EMBL" id="CAA0113087.1"/>
    </source>
</evidence>
<dbReference type="PANTHER" id="PTHR11905:SF159">
    <property type="entry name" value="ADAM METALLOPROTEASE"/>
    <property type="match status" value="1"/>
</dbReference>
<keyword evidence="2" id="KW-0472">Membrane</keyword>
<dbReference type="OrthoDB" id="9792152at2"/>
<dbReference type="PROSITE" id="PS50215">
    <property type="entry name" value="ADAM_MEPRO"/>
    <property type="match status" value="1"/>
</dbReference>
<dbReference type="SUPFAM" id="SSF55486">
    <property type="entry name" value="Metalloproteases ('zincins'), catalytic domain"/>
    <property type="match status" value="1"/>
</dbReference>
<dbReference type="GO" id="GO:0006508">
    <property type="term" value="P:proteolysis"/>
    <property type="evidence" value="ECO:0007669"/>
    <property type="project" value="InterPro"/>
</dbReference>